<feature type="compositionally biased region" description="Polar residues" evidence="1">
    <location>
        <begin position="256"/>
        <end position="270"/>
    </location>
</feature>
<dbReference type="PANTHER" id="PTHR39463">
    <property type="entry name" value="MEDUSA"/>
    <property type="match status" value="1"/>
</dbReference>
<feature type="non-terminal residue" evidence="3">
    <location>
        <position position="686"/>
    </location>
</feature>
<evidence type="ECO:0000256" key="1">
    <source>
        <dbReference type="SAM" id="MobiDB-lite"/>
    </source>
</evidence>
<feature type="compositionally biased region" description="Polar residues" evidence="1">
    <location>
        <begin position="462"/>
        <end position="474"/>
    </location>
</feature>
<feature type="compositionally biased region" description="Basic and acidic residues" evidence="1">
    <location>
        <begin position="158"/>
        <end position="174"/>
    </location>
</feature>
<feature type="region of interest" description="Disordered" evidence="1">
    <location>
        <begin position="239"/>
        <end position="275"/>
    </location>
</feature>
<organism evidence="3 4">
    <name type="scientific">Absidia repens</name>
    <dbReference type="NCBI Taxonomy" id="90262"/>
    <lineage>
        <taxon>Eukaryota</taxon>
        <taxon>Fungi</taxon>
        <taxon>Fungi incertae sedis</taxon>
        <taxon>Mucoromycota</taxon>
        <taxon>Mucoromycotina</taxon>
        <taxon>Mucoromycetes</taxon>
        <taxon>Mucorales</taxon>
        <taxon>Cunninghamellaceae</taxon>
        <taxon>Absidia</taxon>
    </lineage>
</organism>
<evidence type="ECO:0000259" key="2">
    <source>
        <dbReference type="Pfam" id="PF23305"/>
    </source>
</evidence>
<gene>
    <name evidence="3" type="ORF">BCR42DRAFT_427042</name>
</gene>
<comment type="caution">
    <text evidence="3">The sequence shown here is derived from an EMBL/GenBank/DDBJ whole genome shotgun (WGS) entry which is preliminary data.</text>
</comment>
<dbReference type="EMBL" id="MCGE01000038">
    <property type="protein sequence ID" value="ORZ06705.1"/>
    <property type="molecule type" value="Genomic_DNA"/>
</dbReference>
<dbReference type="GO" id="GO:0005634">
    <property type="term" value="C:nucleus"/>
    <property type="evidence" value="ECO:0007669"/>
    <property type="project" value="TreeGrafter"/>
</dbReference>
<feature type="compositionally biased region" description="Basic residues" evidence="1">
    <location>
        <begin position="246"/>
        <end position="255"/>
    </location>
</feature>
<dbReference type="PANTHER" id="PTHR39463:SF1">
    <property type="entry name" value="MEDUSA"/>
    <property type="match status" value="1"/>
</dbReference>
<feature type="region of interest" description="Disordered" evidence="1">
    <location>
        <begin position="462"/>
        <end position="483"/>
    </location>
</feature>
<keyword evidence="4" id="KW-1185">Reference proteome</keyword>
<feature type="compositionally biased region" description="Low complexity" evidence="1">
    <location>
        <begin position="503"/>
        <end position="513"/>
    </location>
</feature>
<dbReference type="Proteomes" id="UP000193560">
    <property type="component" value="Unassembled WGS sequence"/>
</dbReference>
<sequence length="686" mass="76826">MSELQQYNHGQYGLGKWESTQHYSYQNQQKTSVKQEAPRLLSVSPSEGQEGTMITMVLQGLPVQPVKLAFNSLVVDTKQMQCQQHQQQKDDETILITTLMATVPSFRTTHSSLRTVPISVCFFDSKDIIVNTFYLVNFTYLLGDNDTTSTTQNQNCHQNERKQSHSYLADDDHSPVPNKRGYQDMRSQLSYGLSYESNPFSSYLQQQPNCQTNASLASSQLVQRGSYYSSPPAKHIITSASSTSLQRRKSHRRRSLQNLKSTSHQPSTPVANYEPYPGVINQSNFELVDDLDTMMLDWTVTEQVQGRRLVRFWREDGPDNLIQCGCLPVSQNDSAATDINNTVVSCIYWPEKDDYYITSVDAIYLLESLMKIHFGVEEKNRIRRNLEGFRPVTVAKCKPVSAEFFKRVMSFPHPKPRNIEKDIKAFTWKILPYALKKIITKYSVASSTTTDIAPDIFVSPLTSRSHPQQQQYQDNRGLPERSSSVLLPPTSFGSFISPESITDSLPSSSSLSPLPTPPSGADDDIFSNHQYQQQYQRSHIPNKQRLYYNPSTMTYGCHQEPGVRAAQNYELESCLQSTSSSIVATIPSPSPPLSSAASPSSPILHNPESMLSNGMGSSFKPISSCDSAPISTHQNHHPSYLCSNSSAESENNFPGFTTSMPIALPTSTQSSSKYVSPLLMDGDFHL</sequence>
<feature type="compositionally biased region" description="Low complexity" evidence="1">
    <location>
        <begin position="593"/>
        <end position="604"/>
    </location>
</feature>
<dbReference type="AlphaFoldDB" id="A0A1X2I0K3"/>
<name>A0A1X2I0K3_9FUNG</name>
<dbReference type="InterPro" id="IPR055509">
    <property type="entry name" value="DUF7082"/>
</dbReference>
<feature type="domain" description="DUF7082" evidence="2">
    <location>
        <begin position="283"/>
        <end position="439"/>
    </location>
</feature>
<protein>
    <recommendedName>
        <fullName evidence="2">DUF7082 domain-containing protein</fullName>
    </recommendedName>
</protein>
<evidence type="ECO:0000313" key="4">
    <source>
        <dbReference type="Proteomes" id="UP000193560"/>
    </source>
</evidence>
<feature type="region of interest" description="Disordered" evidence="1">
    <location>
        <begin position="149"/>
        <end position="182"/>
    </location>
</feature>
<feature type="region of interest" description="Disordered" evidence="1">
    <location>
        <begin position="503"/>
        <end position="525"/>
    </location>
</feature>
<reference evidence="3 4" key="1">
    <citation type="submission" date="2016-07" db="EMBL/GenBank/DDBJ databases">
        <title>Pervasive Adenine N6-methylation of Active Genes in Fungi.</title>
        <authorList>
            <consortium name="DOE Joint Genome Institute"/>
            <person name="Mondo S.J."/>
            <person name="Dannebaum R.O."/>
            <person name="Kuo R.C."/>
            <person name="Labutti K."/>
            <person name="Haridas S."/>
            <person name="Kuo A."/>
            <person name="Salamov A."/>
            <person name="Ahrendt S.R."/>
            <person name="Lipzen A."/>
            <person name="Sullivan W."/>
            <person name="Andreopoulos W.B."/>
            <person name="Clum A."/>
            <person name="Lindquist E."/>
            <person name="Daum C."/>
            <person name="Ramamoorthy G.K."/>
            <person name="Gryganskyi A."/>
            <person name="Culley D."/>
            <person name="Magnuson J.K."/>
            <person name="James T.Y."/>
            <person name="O'Malley M.A."/>
            <person name="Stajich J.E."/>
            <person name="Spatafora J.W."/>
            <person name="Visel A."/>
            <person name="Grigoriev I.V."/>
        </authorList>
    </citation>
    <scope>NUCLEOTIDE SEQUENCE [LARGE SCALE GENOMIC DNA]</scope>
    <source>
        <strain evidence="3 4">NRRL 1336</strain>
    </source>
</reference>
<dbReference type="STRING" id="90262.A0A1X2I0K3"/>
<proteinExistence type="predicted"/>
<dbReference type="OrthoDB" id="1751210at2759"/>
<dbReference type="Pfam" id="PF23305">
    <property type="entry name" value="DUF7082"/>
    <property type="match status" value="1"/>
</dbReference>
<feature type="region of interest" description="Disordered" evidence="1">
    <location>
        <begin position="586"/>
        <end position="612"/>
    </location>
</feature>
<accession>A0A1X2I0K3</accession>
<evidence type="ECO:0000313" key="3">
    <source>
        <dbReference type="EMBL" id="ORZ06705.1"/>
    </source>
</evidence>